<dbReference type="EMBL" id="CP093362">
    <property type="protein sequence ID" value="UQS84510.1"/>
    <property type="molecule type" value="Genomic_DNA"/>
</dbReference>
<proteinExistence type="predicted"/>
<protein>
    <submittedName>
        <fullName evidence="1">Aggregation promoting factor surface protein</fullName>
    </submittedName>
</protein>
<dbReference type="RefSeq" id="WP_249510496.1">
    <property type="nucleotide sequence ID" value="NZ_CP093362.1"/>
</dbReference>
<sequence>MHSNKAFMALLSVVTLFAAILFLLPQTNASARATSYRQNIVHTHRLSSANAAAKHFIAMRESGGSYGASNGTCYGKYQLSIGYYHGNYSASNQERTADRYANSRYGSWVGAKSFWLSHGWY</sequence>
<dbReference type="Proteomes" id="UP000831859">
    <property type="component" value="Chromosome"/>
</dbReference>
<name>A0ABY4PG11_9LACO</name>
<evidence type="ECO:0000313" key="1">
    <source>
        <dbReference type="EMBL" id="UQS84510.1"/>
    </source>
</evidence>
<keyword evidence="2" id="KW-1185">Reference proteome</keyword>
<accession>A0ABY4PG11</accession>
<organism evidence="1 2">
    <name type="scientific">Apilactobacillus apisilvae</name>
    <dbReference type="NCBI Taxonomy" id="2923364"/>
    <lineage>
        <taxon>Bacteria</taxon>
        <taxon>Bacillati</taxon>
        <taxon>Bacillota</taxon>
        <taxon>Bacilli</taxon>
        <taxon>Lactobacillales</taxon>
        <taxon>Lactobacillaceae</taxon>
        <taxon>Apilactobacillus</taxon>
    </lineage>
</organism>
<reference evidence="1 2" key="1">
    <citation type="journal article" date="2022" name="Int. J. Syst. Evol. Microbiol.">
        <title>Apilactobacillus apisilvae sp. nov., Nicolia spurrieriana gen. nov. sp. nov., Bombilactobacillus folatiphilus sp. nov. and Bombilactobacillus thymidiniphilus sp. nov., four new lactic acid bacterial isolates from stingless bees Tetragonula carbonaria and Austroplebeia australis.</title>
        <authorList>
            <person name="Oliphant S.A."/>
            <person name="Watson-Haigh N.S."/>
            <person name="Sumby K.M."/>
            <person name="Gardner J."/>
            <person name="Groom S."/>
            <person name="Jiranek V."/>
        </authorList>
    </citation>
    <scope>NUCLEOTIDE SEQUENCE [LARGE SCALE GENOMIC DNA]</scope>
    <source>
        <strain evidence="1 2">SG5_A10</strain>
    </source>
</reference>
<gene>
    <name evidence="1" type="ORF">MOO46_04445</name>
</gene>
<evidence type="ECO:0000313" key="2">
    <source>
        <dbReference type="Proteomes" id="UP000831859"/>
    </source>
</evidence>